<dbReference type="GO" id="GO:0070210">
    <property type="term" value="C:Rpd3L-Expanded complex"/>
    <property type="evidence" value="ECO:0007669"/>
    <property type="project" value="TreeGrafter"/>
</dbReference>
<dbReference type="GO" id="GO:0033698">
    <property type="term" value="C:Rpd3L complex"/>
    <property type="evidence" value="ECO:0007669"/>
    <property type="project" value="TreeGrafter"/>
</dbReference>
<dbReference type="InterPro" id="IPR013083">
    <property type="entry name" value="Znf_RING/FYVE/PHD"/>
</dbReference>
<dbReference type="PANTHER" id="PTHR10333">
    <property type="entry name" value="INHIBITOR OF GROWTH PROTEIN"/>
    <property type="match status" value="1"/>
</dbReference>
<dbReference type="InterPro" id="IPR019787">
    <property type="entry name" value="Znf_PHD-finger"/>
</dbReference>
<sequence>MCRQTDVSQSKEIRGSARLPSQKLEARKVGTSDWDSEFSWEKPEHPASLCPPSPPTHNSSPATALRLRSALDAADDDDSSSSDQISLFFPTSTAKSMKSTKPAAGDATAASSRRSQPVRQTRTNPPRNSTTLNRTASGRDSINGGHQADQPIDIFPGITHFTDAITALPKDLVRHFTLLKEVDAKICQPEEQLFQHIHDLLEAPLPTPQSTTDNTQASSIVAAATATAAATAPSSSFARSLNRQAGSSVPPQNHSNQRGGADATMATDNVTRRIIARQAIQKMQDMLVSLEEKNHVISVANDTLKRQLNRVEEIWPHLEKEFSDEAKWGSTTHWAYPENRLNRNAQQQAHNSRREAASHLTAAAQALADEAAARSDARKQAVAAKKRQAPQQESDLDDHDKHKNDHGKKSHPKSRKAAAESPASVGLGITAPGNTPNGNPPTKRRKVDKTANGTPVVERAMATVFGKEPQKAKTASPRETPVPEAPSRKRKPLPTSSSNGGKKKNGPAGAALSPSIASSPVLSNLPDPKAPARSSPAPTSVPKATASRAKQTSVPVTTEKACPSPAAHTKSNGTALKSPFIGPVQNNIKAKEKEEVGKPKEPPPVLEPKQEALKSEPEQLPTQPRAPAPTTTATSTKASHSKEEGSSKPEEKSSKPDTPATTPSVAPTTVTTKSGRASKPSTPALSTFPETGPNHPKTRPSRNSELGSNKRSHKKGVAAHSVASQLAEEAATSSVQGDDDDNNMDEDEPTYCYCNGVSYGEMVACDSDGCEREWFHLECVGLKVAPKTNAKWYCEDCKEKMKNNGKKVNGR</sequence>
<dbReference type="GO" id="GO:0006355">
    <property type="term" value="P:regulation of DNA-templated transcription"/>
    <property type="evidence" value="ECO:0007669"/>
    <property type="project" value="TreeGrafter"/>
</dbReference>
<feature type="binding site" evidence="9">
    <location>
        <position position="752"/>
    </location>
    <ligand>
        <name>Zn(2+)</name>
        <dbReference type="ChEBI" id="CHEBI:29105"/>
        <label>1</label>
    </ligand>
</feature>
<dbReference type="Pfam" id="PF12998">
    <property type="entry name" value="ING"/>
    <property type="match status" value="1"/>
</dbReference>
<evidence type="ECO:0000256" key="9">
    <source>
        <dbReference type="PIRSR" id="PIRSR628651-51"/>
    </source>
</evidence>
<feature type="compositionally biased region" description="Low complexity" evidence="12">
    <location>
        <begin position="428"/>
        <end position="441"/>
    </location>
</feature>
<dbReference type="SUPFAM" id="SSF57903">
    <property type="entry name" value="FYVE/PHD zinc finger"/>
    <property type="match status" value="1"/>
</dbReference>
<dbReference type="InterPro" id="IPR011011">
    <property type="entry name" value="Znf_FYVE_PHD"/>
</dbReference>
<feature type="compositionally biased region" description="Polar residues" evidence="12">
    <location>
        <begin position="241"/>
        <end position="258"/>
    </location>
</feature>
<evidence type="ECO:0000256" key="8">
    <source>
        <dbReference type="PIRSR" id="PIRSR628651-50"/>
    </source>
</evidence>
<evidence type="ECO:0000313" key="15">
    <source>
        <dbReference type="Proteomes" id="UP001201980"/>
    </source>
</evidence>
<dbReference type="InterPro" id="IPR001965">
    <property type="entry name" value="Znf_PHD"/>
</dbReference>
<feature type="site" description="Histone H3K4me3 binding" evidence="8">
    <location>
        <position position="751"/>
    </location>
</feature>
<comment type="caution">
    <text evidence="14">The sequence shown here is derived from an EMBL/GenBank/DDBJ whole genome shotgun (WGS) entry which is preliminary data.</text>
</comment>
<feature type="site" description="Histone H3K4me3 binding" evidence="8">
    <location>
        <position position="774"/>
    </location>
</feature>
<feature type="compositionally biased region" description="Polar residues" evidence="12">
    <location>
        <begin position="673"/>
        <end position="689"/>
    </location>
</feature>
<dbReference type="SMART" id="SM00249">
    <property type="entry name" value="PHD"/>
    <property type="match status" value="1"/>
</dbReference>
<reference evidence="14" key="1">
    <citation type="submission" date="2022-07" db="EMBL/GenBank/DDBJ databases">
        <title>Draft genome sequence of Zalerion maritima ATCC 34329, a (micro)plastics degrading marine fungus.</title>
        <authorList>
            <person name="Paco A."/>
            <person name="Goncalves M.F.M."/>
            <person name="Rocha-Santos T.A.P."/>
            <person name="Alves A."/>
        </authorList>
    </citation>
    <scope>NUCLEOTIDE SEQUENCE</scope>
    <source>
        <strain evidence="14">ATCC 34329</strain>
    </source>
</reference>
<feature type="compositionally biased region" description="Basic and acidic residues" evidence="12">
    <location>
        <begin position="589"/>
        <end position="601"/>
    </location>
</feature>
<feature type="binding site" evidence="9">
    <location>
        <position position="754"/>
    </location>
    <ligand>
        <name>Zn(2+)</name>
        <dbReference type="ChEBI" id="CHEBI:29105"/>
        <label>1</label>
    </ligand>
</feature>
<keyword evidence="6 11" id="KW-0156">Chromatin regulator</keyword>
<feature type="compositionally biased region" description="Low complexity" evidence="12">
    <location>
        <begin position="621"/>
        <end position="638"/>
    </location>
</feature>
<proteinExistence type="inferred from homology"/>
<dbReference type="Gene3D" id="3.30.40.10">
    <property type="entry name" value="Zinc/RING finger domain, C3HC4 (zinc finger)"/>
    <property type="match status" value="1"/>
</dbReference>
<feature type="compositionally biased region" description="Basic residues" evidence="12">
    <location>
        <begin position="404"/>
        <end position="416"/>
    </location>
</feature>
<dbReference type="PROSITE" id="PS01359">
    <property type="entry name" value="ZF_PHD_1"/>
    <property type="match status" value="1"/>
</dbReference>
<dbReference type="InterPro" id="IPR028651">
    <property type="entry name" value="ING_fam"/>
</dbReference>
<feature type="site" description="Histone H3K4me3 binding" evidence="8">
    <location>
        <position position="762"/>
    </location>
</feature>
<name>A0AAD5RK14_9PEZI</name>
<dbReference type="InterPro" id="IPR019786">
    <property type="entry name" value="Zinc_finger_PHD-type_CS"/>
</dbReference>
<evidence type="ECO:0000256" key="1">
    <source>
        <dbReference type="ARBA" id="ARBA00004123"/>
    </source>
</evidence>
<evidence type="ECO:0000256" key="3">
    <source>
        <dbReference type="ARBA" id="ARBA00022723"/>
    </source>
</evidence>
<comment type="subunit">
    <text evidence="11">Component of an histone acetyltransferase complex. Interacts with H3K4me3 and to a lesser extent with H3K4me2.</text>
</comment>
<evidence type="ECO:0000256" key="2">
    <source>
        <dbReference type="ARBA" id="ARBA00010210"/>
    </source>
</evidence>
<feature type="region of interest" description="Disordered" evidence="12">
    <location>
        <begin position="367"/>
        <end position="747"/>
    </location>
</feature>
<keyword evidence="5 9" id="KW-0862">Zinc</keyword>
<accession>A0AAD5RK14</accession>
<dbReference type="InterPro" id="IPR024610">
    <property type="entry name" value="ING_N_histone-binding"/>
</dbReference>
<protein>
    <recommendedName>
        <fullName evidence="11">Chromatin modification-related protein</fullName>
    </recommendedName>
</protein>
<feature type="binding site" evidence="9">
    <location>
        <position position="797"/>
    </location>
    <ligand>
        <name>Zn(2+)</name>
        <dbReference type="ChEBI" id="CHEBI:29105"/>
        <label>2</label>
    </ligand>
</feature>
<feature type="binding site" evidence="9">
    <location>
        <position position="794"/>
    </location>
    <ligand>
        <name>Zn(2+)</name>
        <dbReference type="ChEBI" id="CHEBI:29105"/>
        <label>2</label>
    </ligand>
</feature>
<comment type="subcellular location">
    <subcellularLocation>
        <location evidence="1 11">Nucleus</location>
    </subcellularLocation>
</comment>
<feature type="binding site" evidence="9">
    <location>
        <position position="779"/>
    </location>
    <ligand>
        <name>Zn(2+)</name>
        <dbReference type="ChEBI" id="CHEBI:29105"/>
        <label>1</label>
    </ligand>
</feature>
<feature type="compositionally biased region" description="Polar residues" evidence="12">
    <location>
        <begin position="109"/>
        <end position="140"/>
    </location>
</feature>
<feature type="compositionally biased region" description="Polar residues" evidence="12">
    <location>
        <begin position="89"/>
        <end position="99"/>
    </location>
</feature>
<feature type="binding site" evidence="9">
    <location>
        <position position="770"/>
    </location>
    <ligand>
        <name>Zn(2+)</name>
        <dbReference type="ChEBI" id="CHEBI:29105"/>
        <label>2</label>
    </ligand>
</feature>
<keyword evidence="7 11" id="KW-0539">Nucleus</keyword>
<feature type="region of interest" description="Disordered" evidence="12">
    <location>
        <begin position="1"/>
        <end position="148"/>
    </location>
</feature>
<evidence type="ECO:0000256" key="12">
    <source>
        <dbReference type="SAM" id="MobiDB-lite"/>
    </source>
</evidence>
<dbReference type="SMART" id="SM01408">
    <property type="entry name" value="ING"/>
    <property type="match status" value="1"/>
</dbReference>
<comment type="domain">
    <text evidence="11">The PHD-type zinc finger mediates the binding to H3K4me3.</text>
</comment>
<feature type="region of interest" description="Disordered" evidence="12">
    <location>
        <begin position="232"/>
        <end position="266"/>
    </location>
</feature>
<evidence type="ECO:0000256" key="6">
    <source>
        <dbReference type="ARBA" id="ARBA00022853"/>
    </source>
</evidence>
<feature type="site" description="Histone H3K4me3 binding" evidence="8">
    <location>
        <position position="766"/>
    </location>
</feature>
<dbReference type="AlphaFoldDB" id="A0AAD5RK14"/>
<keyword evidence="15" id="KW-1185">Reference proteome</keyword>
<dbReference type="Proteomes" id="UP001201980">
    <property type="component" value="Unassembled WGS sequence"/>
</dbReference>
<dbReference type="CDD" id="cd15505">
    <property type="entry name" value="PHD_ING"/>
    <property type="match status" value="1"/>
</dbReference>
<evidence type="ECO:0000313" key="14">
    <source>
        <dbReference type="EMBL" id="KAJ2892727.1"/>
    </source>
</evidence>
<feature type="binding site" evidence="9">
    <location>
        <position position="776"/>
    </location>
    <ligand>
        <name>Zn(2+)</name>
        <dbReference type="ChEBI" id="CHEBI:29105"/>
        <label>1</label>
    </ligand>
</feature>
<evidence type="ECO:0000256" key="10">
    <source>
        <dbReference type="PROSITE-ProRule" id="PRU00146"/>
    </source>
</evidence>
<organism evidence="14 15">
    <name type="scientific">Zalerion maritima</name>
    <dbReference type="NCBI Taxonomy" id="339359"/>
    <lineage>
        <taxon>Eukaryota</taxon>
        <taxon>Fungi</taxon>
        <taxon>Dikarya</taxon>
        <taxon>Ascomycota</taxon>
        <taxon>Pezizomycotina</taxon>
        <taxon>Sordariomycetes</taxon>
        <taxon>Lulworthiomycetidae</taxon>
        <taxon>Lulworthiales</taxon>
        <taxon>Lulworthiaceae</taxon>
        <taxon>Zalerion</taxon>
    </lineage>
</organism>
<evidence type="ECO:0000256" key="4">
    <source>
        <dbReference type="ARBA" id="ARBA00022771"/>
    </source>
</evidence>
<dbReference type="EMBL" id="JAKWBI020000735">
    <property type="protein sequence ID" value="KAJ2892727.1"/>
    <property type="molecule type" value="Genomic_DNA"/>
</dbReference>
<keyword evidence="4 10" id="KW-0863">Zinc-finger</keyword>
<keyword evidence="3 9" id="KW-0479">Metal-binding</keyword>
<feature type="compositionally biased region" description="Basic and acidic residues" evidence="12">
    <location>
        <begin position="640"/>
        <end position="655"/>
    </location>
</feature>
<feature type="compositionally biased region" description="Basic and acidic residues" evidence="12">
    <location>
        <begin position="608"/>
        <end position="617"/>
    </location>
</feature>
<dbReference type="GO" id="GO:0008270">
    <property type="term" value="F:zinc ion binding"/>
    <property type="evidence" value="ECO:0007669"/>
    <property type="project" value="UniProtKB-KW"/>
</dbReference>
<dbReference type="GO" id="GO:0006325">
    <property type="term" value="P:chromatin organization"/>
    <property type="evidence" value="ECO:0007669"/>
    <property type="project" value="UniProtKB-KW"/>
</dbReference>
<evidence type="ECO:0000256" key="7">
    <source>
        <dbReference type="ARBA" id="ARBA00023242"/>
    </source>
</evidence>
<comment type="function">
    <text evidence="11">Component of an histone acetyltransferase complex.</text>
</comment>
<feature type="compositionally biased region" description="Acidic residues" evidence="12">
    <location>
        <begin position="737"/>
        <end position="747"/>
    </location>
</feature>
<feature type="compositionally biased region" description="Low complexity" evidence="12">
    <location>
        <begin position="658"/>
        <end position="672"/>
    </location>
</feature>
<comment type="similarity">
    <text evidence="2 11">Belongs to the ING family.</text>
</comment>
<gene>
    <name evidence="14" type="ORF">MKZ38_009432</name>
</gene>
<feature type="binding site" evidence="9">
    <location>
        <position position="765"/>
    </location>
    <ligand>
        <name>Zn(2+)</name>
        <dbReference type="ChEBI" id="CHEBI:29105"/>
        <label>2</label>
    </ligand>
</feature>
<evidence type="ECO:0000256" key="11">
    <source>
        <dbReference type="RuleBase" id="RU361213"/>
    </source>
</evidence>
<dbReference type="PROSITE" id="PS50016">
    <property type="entry name" value="ZF_PHD_2"/>
    <property type="match status" value="1"/>
</dbReference>
<evidence type="ECO:0000259" key="13">
    <source>
        <dbReference type="PROSITE" id="PS50016"/>
    </source>
</evidence>
<feature type="domain" description="PHD-type" evidence="13">
    <location>
        <begin position="749"/>
        <end position="800"/>
    </location>
</feature>
<dbReference type="PANTHER" id="PTHR10333:SF42">
    <property type="entry name" value="INHIBITOR OF GROWTH PROTEIN 5"/>
    <property type="match status" value="1"/>
</dbReference>
<evidence type="ECO:0000256" key="5">
    <source>
        <dbReference type="ARBA" id="ARBA00022833"/>
    </source>
</evidence>